<dbReference type="InterPro" id="IPR050950">
    <property type="entry name" value="HTH-type_LysR_regulators"/>
</dbReference>
<dbReference type="EMBL" id="RXNR01000053">
    <property type="protein sequence ID" value="RTQ90170.1"/>
    <property type="molecule type" value="Genomic_DNA"/>
</dbReference>
<feature type="domain" description="HTH lysR-type" evidence="5">
    <location>
        <begin position="1"/>
        <end position="58"/>
    </location>
</feature>
<organism evidence="6 7">
    <name type="scientific">Lysinibacillus telephonicus</name>
    <dbReference type="NCBI Taxonomy" id="1714840"/>
    <lineage>
        <taxon>Bacteria</taxon>
        <taxon>Bacillati</taxon>
        <taxon>Bacillota</taxon>
        <taxon>Bacilli</taxon>
        <taxon>Bacillales</taxon>
        <taxon>Bacillaceae</taxon>
        <taxon>Lysinibacillus</taxon>
    </lineage>
</organism>
<dbReference type="Pfam" id="PF00126">
    <property type="entry name" value="HTH_1"/>
    <property type="match status" value="1"/>
</dbReference>
<dbReference type="InterPro" id="IPR005119">
    <property type="entry name" value="LysR_subst-bd"/>
</dbReference>
<dbReference type="Gene3D" id="3.40.190.290">
    <property type="match status" value="1"/>
</dbReference>
<dbReference type="PRINTS" id="PR00039">
    <property type="entry name" value="HTHLYSR"/>
</dbReference>
<name>A0A431UK50_9BACI</name>
<dbReference type="InterPro" id="IPR036390">
    <property type="entry name" value="WH_DNA-bd_sf"/>
</dbReference>
<dbReference type="InterPro" id="IPR000847">
    <property type="entry name" value="LysR_HTH_N"/>
</dbReference>
<sequence>MNIEQLMYIVEVANTKSLAKAAKTLNISQSAISQAISKLESELNLKIFDRSKTGVFATKEGEKIIEKAQFALHGIYQIKEEAFNQINKTNDLLRISTIPGLIGPIIDTYLSFKNSKSNLKIEVNEKASMEIVEDIKKGKVDIGFIAINKEKIDYISDLHFTPIMKGKLLVFASTESPLADNKTVINTDLLKQQIFVLYKDEFVQEFIHHFQRLFGPIDIFFTTTNLEVINKAVTELGAVTLGHDISALFNNSFPSNKMIALDIVDFIDTSFRFGWIKKNDYKLSHDANLYINEVNKYLLEHRNM</sequence>
<evidence type="ECO:0000256" key="2">
    <source>
        <dbReference type="ARBA" id="ARBA00023015"/>
    </source>
</evidence>
<dbReference type="OrthoDB" id="9803735at2"/>
<reference evidence="6 7" key="1">
    <citation type="submission" date="2018-12" db="EMBL/GenBank/DDBJ databases">
        <authorList>
            <person name="Yu L."/>
        </authorList>
    </citation>
    <scope>NUCLEOTIDE SEQUENCE [LARGE SCALE GENOMIC DNA]</scope>
    <source>
        <strain evidence="6 7">S5H2222</strain>
    </source>
</reference>
<dbReference type="CDD" id="cd05466">
    <property type="entry name" value="PBP2_LTTR_substrate"/>
    <property type="match status" value="1"/>
</dbReference>
<dbReference type="SUPFAM" id="SSF53850">
    <property type="entry name" value="Periplasmic binding protein-like II"/>
    <property type="match status" value="1"/>
</dbReference>
<comment type="caution">
    <text evidence="6">The sequence shown here is derived from an EMBL/GenBank/DDBJ whole genome shotgun (WGS) entry which is preliminary data.</text>
</comment>
<dbReference type="Gene3D" id="1.10.10.10">
    <property type="entry name" value="Winged helix-like DNA-binding domain superfamily/Winged helix DNA-binding domain"/>
    <property type="match status" value="1"/>
</dbReference>
<dbReference type="FunFam" id="1.10.10.10:FF:000001">
    <property type="entry name" value="LysR family transcriptional regulator"/>
    <property type="match status" value="1"/>
</dbReference>
<proteinExistence type="inferred from homology"/>
<dbReference type="GO" id="GO:0003700">
    <property type="term" value="F:DNA-binding transcription factor activity"/>
    <property type="evidence" value="ECO:0007669"/>
    <property type="project" value="InterPro"/>
</dbReference>
<dbReference type="Pfam" id="PF03466">
    <property type="entry name" value="LysR_substrate"/>
    <property type="match status" value="1"/>
</dbReference>
<dbReference type="RefSeq" id="WP_126295422.1">
    <property type="nucleotide sequence ID" value="NZ_CP155468.1"/>
</dbReference>
<evidence type="ECO:0000259" key="5">
    <source>
        <dbReference type="PROSITE" id="PS50931"/>
    </source>
</evidence>
<accession>A0A431UK50</accession>
<keyword evidence="2" id="KW-0805">Transcription regulation</keyword>
<dbReference type="Proteomes" id="UP000276349">
    <property type="component" value="Unassembled WGS sequence"/>
</dbReference>
<dbReference type="PROSITE" id="PS50931">
    <property type="entry name" value="HTH_LYSR"/>
    <property type="match status" value="1"/>
</dbReference>
<dbReference type="AlphaFoldDB" id="A0A431UK50"/>
<evidence type="ECO:0000256" key="1">
    <source>
        <dbReference type="ARBA" id="ARBA00009437"/>
    </source>
</evidence>
<dbReference type="GO" id="GO:0003677">
    <property type="term" value="F:DNA binding"/>
    <property type="evidence" value="ECO:0007669"/>
    <property type="project" value="UniProtKB-KW"/>
</dbReference>
<dbReference type="InterPro" id="IPR036388">
    <property type="entry name" value="WH-like_DNA-bd_sf"/>
</dbReference>
<protein>
    <submittedName>
        <fullName evidence="6">LysR family transcriptional regulator</fullName>
    </submittedName>
</protein>
<keyword evidence="3" id="KW-0238">DNA-binding</keyword>
<evidence type="ECO:0000256" key="4">
    <source>
        <dbReference type="ARBA" id="ARBA00023163"/>
    </source>
</evidence>
<evidence type="ECO:0000313" key="6">
    <source>
        <dbReference type="EMBL" id="RTQ90170.1"/>
    </source>
</evidence>
<comment type="similarity">
    <text evidence="1">Belongs to the LysR transcriptional regulatory family.</text>
</comment>
<dbReference type="GO" id="GO:0005829">
    <property type="term" value="C:cytosol"/>
    <property type="evidence" value="ECO:0007669"/>
    <property type="project" value="TreeGrafter"/>
</dbReference>
<dbReference type="PANTHER" id="PTHR30419:SF30">
    <property type="entry name" value="LYSR FAMILY TRANSCRIPTIONAL REGULATOR"/>
    <property type="match status" value="1"/>
</dbReference>
<keyword evidence="7" id="KW-1185">Reference proteome</keyword>
<keyword evidence="4" id="KW-0804">Transcription</keyword>
<evidence type="ECO:0000256" key="3">
    <source>
        <dbReference type="ARBA" id="ARBA00023125"/>
    </source>
</evidence>
<dbReference type="SUPFAM" id="SSF46785">
    <property type="entry name" value="Winged helix' DNA-binding domain"/>
    <property type="match status" value="1"/>
</dbReference>
<dbReference type="PANTHER" id="PTHR30419">
    <property type="entry name" value="HTH-TYPE TRANSCRIPTIONAL REGULATOR YBHD"/>
    <property type="match status" value="1"/>
</dbReference>
<evidence type="ECO:0000313" key="7">
    <source>
        <dbReference type="Proteomes" id="UP000276349"/>
    </source>
</evidence>
<gene>
    <name evidence="6" type="ORF">EKG35_15340</name>
</gene>